<keyword evidence="1 3" id="KW-0238">DNA-binding</keyword>
<dbReference type="PROSITE" id="PS51740">
    <property type="entry name" value="SPOVT_ABRB"/>
    <property type="match status" value="1"/>
</dbReference>
<dbReference type="PANTHER" id="PTHR36432:SF4">
    <property type="entry name" value="TRANSITION STATE REGULATOR ABH-RELATED"/>
    <property type="match status" value="1"/>
</dbReference>
<protein>
    <submittedName>
        <fullName evidence="3">AbrB/MazE/SpoVT family DNA-binding domain-containing protein</fullName>
    </submittedName>
</protein>
<dbReference type="InterPro" id="IPR052731">
    <property type="entry name" value="B_subtilis_Trans_State_Reg"/>
</dbReference>
<dbReference type="SUPFAM" id="SSF89447">
    <property type="entry name" value="AbrB/MazE/MraZ-like"/>
    <property type="match status" value="1"/>
</dbReference>
<dbReference type="EMBL" id="JAMDNP010000070">
    <property type="protein sequence ID" value="MCY9763927.1"/>
    <property type="molecule type" value="Genomic_DNA"/>
</dbReference>
<name>A0ABT4H4L4_PAEAL</name>
<dbReference type="PANTHER" id="PTHR36432">
    <property type="match status" value="1"/>
</dbReference>
<dbReference type="GO" id="GO:0003677">
    <property type="term" value="F:DNA binding"/>
    <property type="evidence" value="ECO:0007669"/>
    <property type="project" value="UniProtKB-KW"/>
</dbReference>
<dbReference type="SMART" id="SM00966">
    <property type="entry name" value="SpoVT_AbrB"/>
    <property type="match status" value="1"/>
</dbReference>
<comment type="caution">
    <text evidence="3">The sequence shown here is derived from an EMBL/GenBank/DDBJ whole genome shotgun (WGS) entry which is preliminary data.</text>
</comment>
<dbReference type="InterPro" id="IPR007159">
    <property type="entry name" value="SpoVT-AbrB_dom"/>
</dbReference>
<evidence type="ECO:0000313" key="3">
    <source>
        <dbReference type="EMBL" id="MCY9763927.1"/>
    </source>
</evidence>
<organism evidence="3 4">
    <name type="scientific">Paenibacillus alvei</name>
    <name type="common">Bacillus alvei</name>
    <dbReference type="NCBI Taxonomy" id="44250"/>
    <lineage>
        <taxon>Bacteria</taxon>
        <taxon>Bacillati</taxon>
        <taxon>Bacillota</taxon>
        <taxon>Bacilli</taxon>
        <taxon>Bacillales</taxon>
        <taxon>Paenibacillaceae</taxon>
        <taxon>Paenibacillus</taxon>
    </lineage>
</organism>
<dbReference type="NCBIfam" id="TIGR01439">
    <property type="entry name" value="lp_hng_hel_AbrB"/>
    <property type="match status" value="1"/>
</dbReference>
<sequence>MKSTGIVRRIDELGRLVIPMELRRTMGISEKEQMEIFTDGSRIIIQKYETCCTFCGTSEEVKEFRKKTVCTRCIKGLHEV</sequence>
<proteinExistence type="predicted"/>
<evidence type="ECO:0000256" key="1">
    <source>
        <dbReference type="PROSITE-ProRule" id="PRU01076"/>
    </source>
</evidence>
<feature type="domain" description="SpoVT-AbrB" evidence="2">
    <location>
        <begin position="5"/>
        <end position="50"/>
    </location>
</feature>
<gene>
    <name evidence="3" type="ORF">M5X12_25785</name>
</gene>
<evidence type="ECO:0000313" key="4">
    <source>
        <dbReference type="Proteomes" id="UP001527181"/>
    </source>
</evidence>
<reference evidence="3 4" key="1">
    <citation type="submission" date="2022-05" db="EMBL/GenBank/DDBJ databases">
        <title>Genome Sequencing of Bee-Associated Microbes.</title>
        <authorList>
            <person name="Dunlap C."/>
        </authorList>
    </citation>
    <scope>NUCLEOTIDE SEQUENCE [LARGE SCALE GENOMIC DNA]</scope>
    <source>
        <strain evidence="3 4">NRRL B-04010</strain>
    </source>
</reference>
<dbReference type="InterPro" id="IPR037914">
    <property type="entry name" value="SpoVT-AbrB_sf"/>
</dbReference>
<dbReference type="Pfam" id="PF04014">
    <property type="entry name" value="MazE_antitoxin"/>
    <property type="match status" value="1"/>
</dbReference>
<dbReference type="RefSeq" id="WP_268600872.1">
    <property type="nucleotide sequence ID" value="NZ_JAMDNP010000070.1"/>
</dbReference>
<keyword evidence="4" id="KW-1185">Reference proteome</keyword>
<evidence type="ECO:0000259" key="2">
    <source>
        <dbReference type="PROSITE" id="PS51740"/>
    </source>
</evidence>
<accession>A0ABT4H4L4</accession>
<dbReference type="Gene3D" id="2.10.260.10">
    <property type="match status" value="1"/>
</dbReference>
<dbReference type="Proteomes" id="UP001527181">
    <property type="component" value="Unassembled WGS sequence"/>
</dbReference>